<dbReference type="Pfam" id="PF00578">
    <property type="entry name" value="AhpC-TSA"/>
    <property type="match status" value="1"/>
</dbReference>
<evidence type="ECO:0000256" key="9">
    <source>
        <dbReference type="ARBA" id="ARBA00032824"/>
    </source>
</evidence>
<dbReference type="GO" id="GO:0045454">
    <property type="term" value="P:cell redox homeostasis"/>
    <property type="evidence" value="ECO:0007669"/>
    <property type="project" value="TreeGrafter"/>
</dbReference>
<evidence type="ECO:0000256" key="1">
    <source>
        <dbReference type="ARBA" id="ARBA00003330"/>
    </source>
</evidence>
<evidence type="ECO:0000313" key="16">
    <source>
        <dbReference type="Proteomes" id="UP000032120"/>
    </source>
</evidence>
<evidence type="ECO:0000256" key="4">
    <source>
        <dbReference type="ARBA" id="ARBA00022559"/>
    </source>
</evidence>
<dbReference type="GO" id="GO:0005737">
    <property type="term" value="C:cytoplasm"/>
    <property type="evidence" value="ECO:0007669"/>
    <property type="project" value="TreeGrafter"/>
</dbReference>
<evidence type="ECO:0000256" key="13">
    <source>
        <dbReference type="PIRSR" id="PIRSR000239-1"/>
    </source>
</evidence>
<dbReference type="InterPro" id="IPR050924">
    <property type="entry name" value="Peroxiredoxin_BCP/PrxQ"/>
</dbReference>
<evidence type="ECO:0000256" key="11">
    <source>
        <dbReference type="ARBA" id="ARBA00041373"/>
    </source>
</evidence>
<dbReference type="InterPro" id="IPR024706">
    <property type="entry name" value="Peroxiredoxin_AhpC-typ"/>
</dbReference>
<keyword evidence="5" id="KW-0049">Antioxidant</keyword>
<keyword evidence="7" id="KW-1015">Disulfide bond</keyword>
<keyword evidence="4" id="KW-0575">Peroxidase</keyword>
<dbReference type="Proteomes" id="UP000032120">
    <property type="component" value="Unassembled WGS sequence"/>
</dbReference>
<dbReference type="OrthoDB" id="9812811at2"/>
<proteinExistence type="inferred from homology"/>
<evidence type="ECO:0000256" key="3">
    <source>
        <dbReference type="ARBA" id="ARBA00013017"/>
    </source>
</evidence>
<organism evidence="15 16">
    <name type="scientific">Leucobacter komagatae</name>
    <dbReference type="NCBI Taxonomy" id="55969"/>
    <lineage>
        <taxon>Bacteria</taxon>
        <taxon>Bacillati</taxon>
        <taxon>Actinomycetota</taxon>
        <taxon>Actinomycetes</taxon>
        <taxon>Micrococcales</taxon>
        <taxon>Microbacteriaceae</taxon>
        <taxon>Leucobacter</taxon>
    </lineage>
</organism>
<accession>A0A0D0H7J6</accession>
<keyword evidence="6" id="KW-0560">Oxidoreductase</keyword>
<dbReference type="PANTHER" id="PTHR42801:SF4">
    <property type="entry name" value="AHPC_TSA FAMILY PROTEIN"/>
    <property type="match status" value="1"/>
</dbReference>
<evidence type="ECO:0000256" key="8">
    <source>
        <dbReference type="ARBA" id="ARBA00023284"/>
    </source>
</evidence>
<comment type="function">
    <text evidence="1">Thiol-specific peroxidase that catalyzes the reduction of hydrogen peroxide and organic hydroperoxides to water and alcohols, respectively. Plays a role in cell protection against oxidative stress by detoxifying peroxides and as sensor of hydrogen peroxide-mediated signaling events.</text>
</comment>
<evidence type="ECO:0000256" key="6">
    <source>
        <dbReference type="ARBA" id="ARBA00023002"/>
    </source>
</evidence>
<gene>
    <name evidence="15" type="ORF">SD72_04965</name>
</gene>
<dbReference type="InterPro" id="IPR013766">
    <property type="entry name" value="Thioredoxin_domain"/>
</dbReference>
<dbReference type="EMBL" id="JXSQ01000004">
    <property type="protein sequence ID" value="KIP53170.1"/>
    <property type="molecule type" value="Genomic_DNA"/>
</dbReference>
<dbReference type="Gene3D" id="3.40.30.10">
    <property type="entry name" value="Glutaredoxin"/>
    <property type="match status" value="1"/>
</dbReference>
<comment type="similarity">
    <text evidence="10">Belongs to the peroxiredoxin family. BCP/PrxQ subfamily.</text>
</comment>
<comment type="catalytic activity">
    <reaction evidence="12">
        <text>a hydroperoxide + [thioredoxin]-dithiol = an alcohol + [thioredoxin]-disulfide + H2O</text>
        <dbReference type="Rhea" id="RHEA:62620"/>
        <dbReference type="Rhea" id="RHEA-COMP:10698"/>
        <dbReference type="Rhea" id="RHEA-COMP:10700"/>
        <dbReference type="ChEBI" id="CHEBI:15377"/>
        <dbReference type="ChEBI" id="CHEBI:29950"/>
        <dbReference type="ChEBI" id="CHEBI:30879"/>
        <dbReference type="ChEBI" id="CHEBI:35924"/>
        <dbReference type="ChEBI" id="CHEBI:50058"/>
        <dbReference type="EC" id="1.11.1.24"/>
    </reaction>
</comment>
<evidence type="ECO:0000256" key="12">
    <source>
        <dbReference type="ARBA" id="ARBA00049091"/>
    </source>
</evidence>
<dbReference type="InterPro" id="IPR036249">
    <property type="entry name" value="Thioredoxin-like_sf"/>
</dbReference>
<dbReference type="CDD" id="cd03017">
    <property type="entry name" value="PRX_BCP"/>
    <property type="match status" value="1"/>
</dbReference>
<keyword evidence="8" id="KW-0676">Redox-active center</keyword>
<dbReference type="AlphaFoldDB" id="A0A0D0H7J6"/>
<dbReference type="GO" id="GO:0008379">
    <property type="term" value="F:thioredoxin peroxidase activity"/>
    <property type="evidence" value="ECO:0007669"/>
    <property type="project" value="TreeGrafter"/>
</dbReference>
<dbReference type="SUPFAM" id="SSF52833">
    <property type="entry name" value="Thioredoxin-like"/>
    <property type="match status" value="1"/>
</dbReference>
<dbReference type="PANTHER" id="PTHR42801">
    <property type="entry name" value="THIOREDOXIN-DEPENDENT PEROXIDE REDUCTASE"/>
    <property type="match status" value="1"/>
</dbReference>
<dbReference type="NCBIfam" id="NF006960">
    <property type="entry name" value="PRK09437.1"/>
    <property type="match status" value="1"/>
</dbReference>
<reference evidence="15 16" key="1">
    <citation type="submission" date="2015-01" db="EMBL/GenBank/DDBJ databases">
        <title>Draft genome sequence of Leucobacter komagatae strain VKM ST2845.</title>
        <authorList>
            <person name="Karlyshev A.V."/>
            <person name="Kudryashova E.B."/>
        </authorList>
    </citation>
    <scope>NUCLEOTIDE SEQUENCE [LARGE SCALE GENOMIC DNA]</scope>
    <source>
        <strain evidence="15 16">VKM ST2845</strain>
    </source>
</reference>
<evidence type="ECO:0000313" key="15">
    <source>
        <dbReference type="EMBL" id="KIP53170.1"/>
    </source>
</evidence>
<dbReference type="InterPro" id="IPR000866">
    <property type="entry name" value="AhpC/TSA"/>
</dbReference>
<evidence type="ECO:0000256" key="10">
    <source>
        <dbReference type="ARBA" id="ARBA00038489"/>
    </source>
</evidence>
<dbReference type="FunFam" id="3.40.30.10:FF:000007">
    <property type="entry name" value="Thioredoxin-dependent thiol peroxidase"/>
    <property type="match status" value="1"/>
</dbReference>
<dbReference type="GO" id="GO:0034599">
    <property type="term" value="P:cellular response to oxidative stress"/>
    <property type="evidence" value="ECO:0007669"/>
    <property type="project" value="TreeGrafter"/>
</dbReference>
<evidence type="ECO:0000259" key="14">
    <source>
        <dbReference type="PROSITE" id="PS51352"/>
    </source>
</evidence>
<protein>
    <recommendedName>
        <fullName evidence="3">thioredoxin-dependent peroxiredoxin</fullName>
        <ecNumber evidence="3">1.11.1.24</ecNumber>
    </recommendedName>
    <alternativeName>
        <fullName evidence="11">Bacterioferritin comigratory protein</fullName>
    </alternativeName>
    <alternativeName>
        <fullName evidence="9">Thioredoxin peroxidase</fullName>
    </alternativeName>
</protein>
<dbReference type="EC" id="1.11.1.24" evidence="3"/>
<keyword evidence="16" id="KW-1185">Reference proteome</keyword>
<dbReference type="RefSeq" id="WP_042543323.1">
    <property type="nucleotide sequence ID" value="NZ_JXSQ01000004.1"/>
</dbReference>
<dbReference type="PIRSF" id="PIRSF000239">
    <property type="entry name" value="AHPC"/>
    <property type="match status" value="1"/>
</dbReference>
<feature type="active site" description="Cysteine sulfenic acid (-SOH) intermediate; for peroxidase activity" evidence="13">
    <location>
        <position position="49"/>
    </location>
</feature>
<evidence type="ECO:0000256" key="7">
    <source>
        <dbReference type="ARBA" id="ARBA00023157"/>
    </source>
</evidence>
<evidence type="ECO:0000256" key="2">
    <source>
        <dbReference type="ARBA" id="ARBA00011245"/>
    </source>
</evidence>
<feature type="domain" description="Thioredoxin" evidence="14">
    <location>
        <begin position="7"/>
        <end position="157"/>
    </location>
</feature>
<name>A0A0D0H7J6_9MICO</name>
<comment type="caution">
    <text evidence="15">The sequence shown here is derived from an EMBL/GenBank/DDBJ whole genome shotgun (WGS) entry which is preliminary data.</text>
</comment>
<sequence>MTERVILEPGTPAPDFALLDQDGTERKLSDFRGEKLVIFFYPQAMTPACTTEACEFQESTAPLAAAGYRVIGISRDKVDKLRRFADRDGLKYPLLSDPDTATHRAYGTFGEKNSYGRIVEGVIRSTFVIDADGTIEHALYNIKATGHVARIVKLLGA</sequence>
<evidence type="ECO:0000256" key="5">
    <source>
        <dbReference type="ARBA" id="ARBA00022862"/>
    </source>
</evidence>
<comment type="subunit">
    <text evidence="2">Monomer.</text>
</comment>
<dbReference type="PROSITE" id="PS51352">
    <property type="entry name" value="THIOREDOXIN_2"/>
    <property type="match status" value="1"/>
</dbReference>